<name>F8L6W5_SIMNZ</name>
<keyword evidence="4" id="KW-1185">Reference proteome</keyword>
<dbReference type="EMBL" id="FR872582">
    <property type="protein sequence ID" value="CCB88469.1"/>
    <property type="molecule type" value="Genomic_DNA"/>
</dbReference>
<dbReference type="OrthoDB" id="9816549at2"/>
<organism evidence="3 4">
    <name type="scientific">Simkania negevensis (strain ATCC VR-1471 / DSM 27360 / Z)</name>
    <dbReference type="NCBI Taxonomy" id="331113"/>
    <lineage>
        <taxon>Bacteria</taxon>
        <taxon>Pseudomonadati</taxon>
        <taxon>Chlamydiota</taxon>
        <taxon>Chlamydiia</taxon>
        <taxon>Parachlamydiales</taxon>
        <taxon>Simkaniaceae</taxon>
        <taxon>Simkania</taxon>
    </lineage>
</organism>
<feature type="signal peptide" evidence="2">
    <location>
        <begin position="1"/>
        <end position="24"/>
    </location>
</feature>
<evidence type="ECO:0000256" key="1">
    <source>
        <dbReference type="SAM" id="MobiDB-lite"/>
    </source>
</evidence>
<feature type="region of interest" description="Disordered" evidence="1">
    <location>
        <begin position="448"/>
        <end position="505"/>
    </location>
</feature>
<dbReference type="eggNOG" id="COG3409">
    <property type="taxonomic scope" value="Bacteria"/>
</dbReference>
<sequence length="505" mass="55921">MKVFRVLLFFCFPTFLLGPVPSSAFEPNPCHIEKGQELFIPRDENGLINPWGYFSPRTILTHLDSYVDDVFAFVDLLTNVDFLESLCDEEAERLIDFVIFNMRFSVPKNRIDLAEKYEHEIAELLELMYGDKDDEEECQLLLNQDFHWEFAPAVGDENPEFLLCKKKKKSWVERKWHHFTHWVDKNKAPIIAVSAVAIGATVIALTMGGGAGAGVAVGGALVGVATEGDSPSLRINKPGEVHFRGDSPEFLPPHPVPLSESIAILPFEDFQYSDQNLEAAVQELALDFEGLAEELECVKEEILESTNLELFNNTDEAAKEIARAFAVEQLRDSLKLVIVVLEEVKQDPELKAAEFIIPNGSSKAVSKIGALVSKVLGLGARTTTGIGTAVAGSALTNADSPISNRYIDPRLPNNPDDLLIDTSWIETTHPEALGSGHRAFENQKTGERLHFDEGKPGEPGHKGRSHWHRINPNMTGNHDKYLDANGNPVAKGSPDSHLYSTESKE</sequence>
<dbReference type="HOGENOM" id="CLU_539571_0_0_0"/>
<reference key="1">
    <citation type="journal article" date="2011" name="Mol. Biol. Evol.">
        <title>Unity in variety -- the pan-genome of the Chlamydiae.</title>
        <authorList>
            <person name="Collingro A."/>
            <person name="Tischler P."/>
            <person name="Weinmaier T."/>
            <person name="Penz T."/>
            <person name="Heinz E."/>
            <person name="Brunham R.C."/>
            <person name="Read T.D."/>
            <person name="Bavoil P.M."/>
            <person name="Sachse K."/>
            <person name="Kahane S."/>
            <person name="Friedman M.G."/>
            <person name="Rattei T."/>
            <person name="Myers G.S.A."/>
            <person name="Horn M."/>
        </authorList>
    </citation>
    <scope>NUCLEOTIDE SEQUENCE</scope>
    <source>
        <strain>Z</strain>
    </source>
</reference>
<evidence type="ECO:0000256" key="2">
    <source>
        <dbReference type="SAM" id="SignalP"/>
    </source>
</evidence>
<protein>
    <recommendedName>
        <fullName evidence="5">Bacterial toxin 24 domain-containing protein</fullName>
    </recommendedName>
</protein>
<feature type="compositionally biased region" description="Basic and acidic residues" evidence="1">
    <location>
        <begin position="448"/>
        <end position="461"/>
    </location>
</feature>
<dbReference type="KEGG" id="sng:SNE_A05920"/>
<reference evidence="3 4" key="2">
    <citation type="journal article" date="2011" name="Mol. Biol. Evol.">
        <title>Unity in variety--the pan-genome of the Chlamydiae.</title>
        <authorList>
            <person name="Collingro A."/>
            <person name="Tischler P."/>
            <person name="Weinmaier T."/>
            <person name="Penz T."/>
            <person name="Heinz E."/>
            <person name="Brunham R.C."/>
            <person name="Read T.D."/>
            <person name="Bavoil P.M."/>
            <person name="Sachse K."/>
            <person name="Kahane S."/>
            <person name="Friedman M.G."/>
            <person name="Rattei T."/>
            <person name="Myers G.S."/>
            <person name="Horn M."/>
        </authorList>
    </citation>
    <scope>NUCLEOTIDE SEQUENCE [LARGE SCALE GENOMIC DNA]</scope>
    <source>
        <strain evidence="4">ATCC VR-1471 / Z</strain>
    </source>
</reference>
<dbReference type="STRING" id="331113.SNE_A05920"/>
<dbReference type="Proteomes" id="UP000000496">
    <property type="component" value="Chromosome gsn.131"/>
</dbReference>
<feature type="chain" id="PRO_5003374230" description="Bacterial toxin 24 domain-containing protein" evidence="2">
    <location>
        <begin position="25"/>
        <end position="505"/>
    </location>
</feature>
<evidence type="ECO:0008006" key="5">
    <source>
        <dbReference type="Google" id="ProtNLM"/>
    </source>
</evidence>
<keyword evidence="2" id="KW-0732">Signal</keyword>
<proteinExistence type="predicted"/>
<accession>F8L6W5</accession>
<dbReference type="RefSeq" id="WP_013942936.1">
    <property type="nucleotide sequence ID" value="NC_015713.1"/>
</dbReference>
<dbReference type="AlphaFoldDB" id="F8L6W5"/>
<evidence type="ECO:0000313" key="3">
    <source>
        <dbReference type="EMBL" id="CCB88469.1"/>
    </source>
</evidence>
<evidence type="ECO:0000313" key="4">
    <source>
        <dbReference type="Proteomes" id="UP000000496"/>
    </source>
</evidence>
<gene>
    <name evidence="3" type="ordered locus">SNE_A05920</name>
</gene>